<accession>A0A392R1N1</accession>
<organism evidence="1 2">
    <name type="scientific">Trifolium medium</name>
    <dbReference type="NCBI Taxonomy" id="97028"/>
    <lineage>
        <taxon>Eukaryota</taxon>
        <taxon>Viridiplantae</taxon>
        <taxon>Streptophyta</taxon>
        <taxon>Embryophyta</taxon>
        <taxon>Tracheophyta</taxon>
        <taxon>Spermatophyta</taxon>
        <taxon>Magnoliopsida</taxon>
        <taxon>eudicotyledons</taxon>
        <taxon>Gunneridae</taxon>
        <taxon>Pentapetalae</taxon>
        <taxon>rosids</taxon>
        <taxon>fabids</taxon>
        <taxon>Fabales</taxon>
        <taxon>Fabaceae</taxon>
        <taxon>Papilionoideae</taxon>
        <taxon>50 kb inversion clade</taxon>
        <taxon>NPAAA clade</taxon>
        <taxon>Hologalegina</taxon>
        <taxon>IRL clade</taxon>
        <taxon>Trifolieae</taxon>
        <taxon>Trifolium</taxon>
    </lineage>
</organism>
<reference evidence="1 2" key="1">
    <citation type="journal article" date="2018" name="Front. Plant Sci.">
        <title>Red Clover (Trifolium pratense) and Zigzag Clover (T. medium) - A Picture of Genomic Similarities and Differences.</title>
        <authorList>
            <person name="Dluhosova J."/>
            <person name="Istvanek J."/>
            <person name="Nedelnik J."/>
            <person name="Repkova J."/>
        </authorList>
    </citation>
    <scope>NUCLEOTIDE SEQUENCE [LARGE SCALE GENOMIC DNA]</scope>
    <source>
        <strain evidence="2">cv. 10/8</strain>
        <tissue evidence="1">Leaf</tissue>
    </source>
</reference>
<comment type="caution">
    <text evidence="1">The sequence shown here is derived from an EMBL/GenBank/DDBJ whole genome shotgun (WGS) entry which is preliminary data.</text>
</comment>
<dbReference type="EMBL" id="LXQA010179920">
    <property type="protein sequence ID" value="MCI30471.1"/>
    <property type="molecule type" value="Genomic_DNA"/>
</dbReference>
<protein>
    <submittedName>
        <fullName evidence="1">Uncharacterized protein</fullName>
    </submittedName>
</protein>
<sequence>STMSIIATSKYILELNLICTTEKFPTTKLAATPEAKVK</sequence>
<evidence type="ECO:0000313" key="2">
    <source>
        <dbReference type="Proteomes" id="UP000265520"/>
    </source>
</evidence>
<feature type="non-terminal residue" evidence="1">
    <location>
        <position position="1"/>
    </location>
</feature>
<proteinExistence type="predicted"/>
<keyword evidence="2" id="KW-1185">Reference proteome</keyword>
<name>A0A392R1N1_9FABA</name>
<dbReference type="AlphaFoldDB" id="A0A392R1N1"/>
<dbReference type="Proteomes" id="UP000265520">
    <property type="component" value="Unassembled WGS sequence"/>
</dbReference>
<evidence type="ECO:0000313" key="1">
    <source>
        <dbReference type="EMBL" id="MCI30471.1"/>
    </source>
</evidence>